<name>A0ABS6FP20_9BACL</name>
<evidence type="ECO:0000313" key="2">
    <source>
        <dbReference type="Proteomes" id="UP000743001"/>
    </source>
</evidence>
<dbReference type="RefSeq" id="WP_216477587.1">
    <property type="nucleotide sequence ID" value="NZ_JAHLQJ010000003.1"/>
</dbReference>
<accession>A0ABS6FP20</accession>
<keyword evidence="2" id="KW-1185">Reference proteome</keyword>
<protein>
    <submittedName>
        <fullName evidence="1">Uncharacterized protein</fullName>
    </submittedName>
</protein>
<dbReference type="EMBL" id="JAHLQJ010000003">
    <property type="protein sequence ID" value="MBU5671188.1"/>
    <property type="molecule type" value="Genomic_DNA"/>
</dbReference>
<organism evidence="1 2">
    <name type="scientific">Paenibacillus brevis</name>
    <dbReference type="NCBI Taxonomy" id="2841508"/>
    <lineage>
        <taxon>Bacteria</taxon>
        <taxon>Bacillati</taxon>
        <taxon>Bacillota</taxon>
        <taxon>Bacilli</taxon>
        <taxon>Bacillales</taxon>
        <taxon>Paenibacillaceae</taxon>
        <taxon>Paenibacillus</taxon>
    </lineage>
</organism>
<gene>
    <name evidence="1" type="ORF">KQJ23_05005</name>
</gene>
<comment type="caution">
    <text evidence="1">The sequence shown here is derived from an EMBL/GenBank/DDBJ whole genome shotgun (WGS) entry which is preliminary data.</text>
</comment>
<reference evidence="1 2" key="1">
    <citation type="submission" date="2021-06" db="EMBL/GenBank/DDBJ databases">
        <authorList>
            <person name="Sun Q."/>
            <person name="Li D."/>
        </authorList>
    </citation>
    <scope>NUCLEOTIDE SEQUENCE [LARGE SCALE GENOMIC DNA]</scope>
    <source>
        <strain evidence="1 2">MSJ-6</strain>
    </source>
</reference>
<sequence length="171" mass="19188">MLSFEQKLNILDSFPELEKKTVSLGRVNYHFEGSVQEKKTVGYHLHPNGNGFIYAGLLKGYDKDAKGYVNIREFSESQLRGLVHESILSLTANDEVPVEPLPSAPSSIIKPSPGGGNWVNEDGQVLTLKYEDDIWYIYSGIQLEMAFETREEAGIYLEEEGFQPFKGIPSL</sequence>
<proteinExistence type="predicted"/>
<evidence type="ECO:0000313" key="1">
    <source>
        <dbReference type="EMBL" id="MBU5671188.1"/>
    </source>
</evidence>
<dbReference type="Proteomes" id="UP000743001">
    <property type="component" value="Unassembled WGS sequence"/>
</dbReference>